<gene>
    <name evidence="3" type="ORF">OBE_13542</name>
</gene>
<evidence type="ECO:0000313" key="3">
    <source>
        <dbReference type="EMBL" id="EKC51565.1"/>
    </source>
</evidence>
<dbReference type="Pfam" id="PF14498">
    <property type="entry name" value="Glyco_hyd_65N_2"/>
    <property type="match status" value="1"/>
</dbReference>
<feature type="region of interest" description="Disordered" evidence="1">
    <location>
        <begin position="53"/>
        <end position="75"/>
    </location>
</feature>
<sequence length="153" mass="16965">MNKKTVSILTFAMLGALSATAQQKTALSYWFDTPVTLKGQQVWYGGHPEKWTHKKPISAGDTARNPDPDWESKSLPIGNGSIGANILGSVEAERITLNEKTLWRGGPNTKKGAAYYWDVNKNSAHVMQEIRDAFAANDWEKASQLTRKNFNSP</sequence>
<organism evidence="3">
    <name type="scientific">human gut metagenome</name>
    <dbReference type="NCBI Taxonomy" id="408170"/>
    <lineage>
        <taxon>unclassified sequences</taxon>
        <taxon>metagenomes</taxon>
        <taxon>organismal metagenomes</taxon>
    </lineage>
</organism>
<dbReference type="Gene3D" id="2.70.98.50">
    <property type="entry name" value="putative glycoside hydrolase family protein from bacillus halodurans"/>
    <property type="match status" value="1"/>
</dbReference>
<dbReference type="PANTHER" id="PTHR31084">
    <property type="entry name" value="ALPHA-L-FUCOSIDASE 2"/>
    <property type="match status" value="1"/>
</dbReference>
<comment type="caution">
    <text evidence="3">The sequence shown here is derived from an EMBL/GenBank/DDBJ whole genome shotgun (WGS) entry which is preliminary data.</text>
</comment>
<accession>K1SD55</accession>
<evidence type="ECO:0000256" key="1">
    <source>
        <dbReference type="SAM" id="MobiDB-lite"/>
    </source>
</evidence>
<protein>
    <submittedName>
        <fullName evidence="3">Glycoside hydrolase family 95</fullName>
    </submittedName>
</protein>
<dbReference type="PANTHER" id="PTHR31084:SF19">
    <property type="entry name" value="GLYCOSYL HYDROLASE FAMILY 95 N-TERMINAL DOMAIN-CONTAINING PROTEIN"/>
    <property type="match status" value="1"/>
</dbReference>
<keyword evidence="3" id="KW-0378">Hydrolase</keyword>
<dbReference type="GO" id="GO:0004560">
    <property type="term" value="F:alpha-L-fucosidase activity"/>
    <property type="evidence" value="ECO:0007669"/>
    <property type="project" value="TreeGrafter"/>
</dbReference>
<dbReference type="InterPro" id="IPR027414">
    <property type="entry name" value="GH95_N_dom"/>
</dbReference>
<reference evidence="3" key="1">
    <citation type="journal article" date="2013" name="Environ. Microbiol.">
        <title>Microbiota from the distal guts of lean and obese adolescents exhibit partial functional redundancy besides clear differences in community structure.</title>
        <authorList>
            <person name="Ferrer M."/>
            <person name="Ruiz A."/>
            <person name="Lanza F."/>
            <person name="Haange S.B."/>
            <person name="Oberbach A."/>
            <person name="Till H."/>
            <person name="Bargiela R."/>
            <person name="Campoy C."/>
            <person name="Segura M.T."/>
            <person name="Richter M."/>
            <person name="von Bergen M."/>
            <person name="Seifert J."/>
            <person name="Suarez A."/>
        </authorList>
    </citation>
    <scope>NUCLEOTIDE SEQUENCE</scope>
</reference>
<dbReference type="AlphaFoldDB" id="K1SD55"/>
<dbReference type="EMBL" id="AJWZ01009348">
    <property type="protein sequence ID" value="EKC51565.1"/>
    <property type="molecule type" value="Genomic_DNA"/>
</dbReference>
<feature type="non-terminal residue" evidence="3">
    <location>
        <position position="153"/>
    </location>
</feature>
<evidence type="ECO:0000259" key="2">
    <source>
        <dbReference type="Pfam" id="PF14498"/>
    </source>
</evidence>
<feature type="domain" description="Glycosyl hydrolase family 95 N-terminal" evidence="2">
    <location>
        <begin position="66"/>
        <end position="151"/>
    </location>
</feature>
<proteinExistence type="predicted"/>
<name>K1SD55_9ZZZZ</name>